<reference evidence="3" key="1">
    <citation type="submission" date="2011-07" db="EMBL/GenBank/DDBJ databases">
        <authorList>
            <consortium name="Caenorhabditis brenneri Sequencing and Analysis Consortium"/>
            <person name="Wilson R.K."/>
        </authorList>
    </citation>
    <scope>NUCLEOTIDE SEQUENCE [LARGE SCALE GENOMIC DNA]</scope>
    <source>
        <strain evidence="3">PB2801</strain>
    </source>
</reference>
<dbReference type="AlphaFoldDB" id="G0NNX5"/>
<protein>
    <submittedName>
        <fullName evidence="2">Uncharacterized protein</fullName>
    </submittedName>
</protein>
<dbReference type="Proteomes" id="UP000008068">
    <property type="component" value="Unassembled WGS sequence"/>
</dbReference>
<keyword evidence="1" id="KW-0472">Membrane</keyword>
<sequence>MVLSQEGMHGVHEGILIVERVFFLSVSLFTINQEQNMVALSNPSLFAALLSLSACVLVTCSMFYERDSRQFHWLCVTSFLSYQASLFAMIFGSWEYKNEHALRIRISLFDRFICTDELCTVLSKGYLAKSLVS</sequence>
<name>G0NNX5_CAEBE</name>
<accession>G0NNX5</accession>
<evidence type="ECO:0000313" key="3">
    <source>
        <dbReference type="Proteomes" id="UP000008068"/>
    </source>
</evidence>
<keyword evidence="1" id="KW-0812">Transmembrane</keyword>
<dbReference type="InParanoid" id="G0NNX5"/>
<organism evidence="3">
    <name type="scientific">Caenorhabditis brenneri</name>
    <name type="common">Nematode worm</name>
    <dbReference type="NCBI Taxonomy" id="135651"/>
    <lineage>
        <taxon>Eukaryota</taxon>
        <taxon>Metazoa</taxon>
        <taxon>Ecdysozoa</taxon>
        <taxon>Nematoda</taxon>
        <taxon>Chromadorea</taxon>
        <taxon>Rhabditida</taxon>
        <taxon>Rhabditina</taxon>
        <taxon>Rhabditomorpha</taxon>
        <taxon>Rhabditoidea</taxon>
        <taxon>Rhabditidae</taxon>
        <taxon>Peloderinae</taxon>
        <taxon>Caenorhabditis</taxon>
    </lineage>
</organism>
<feature type="transmembrane region" description="Helical" evidence="1">
    <location>
        <begin position="70"/>
        <end position="94"/>
    </location>
</feature>
<evidence type="ECO:0000256" key="1">
    <source>
        <dbReference type="SAM" id="Phobius"/>
    </source>
</evidence>
<dbReference type="HOGENOM" id="CLU_1908506_0_0_1"/>
<keyword evidence="1" id="KW-1133">Transmembrane helix</keyword>
<evidence type="ECO:0000313" key="2">
    <source>
        <dbReference type="EMBL" id="EGT34985.1"/>
    </source>
</evidence>
<proteinExistence type="predicted"/>
<keyword evidence="3" id="KW-1185">Reference proteome</keyword>
<dbReference type="EMBL" id="GL379917">
    <property type="protein sequence ID" value="EGT34985.1"/>
    <property type="molecule type" value="Genomic_DNA"/>
</dbReference>
<gene>
    <name evidence="2" type="ORF">CAEBREN_14317</name>
</gene>
<feature type="transmembrane region" description="Helical" evidence="1">
    <location>
        <begin position="44"/>
        <end position="64"/>
    </location>
</feature>